<evidence type="ECO:0000256" key="5">
    <source>
        <dbReference type="PIRSR" id="PIRSR604808-1"/>
    </source>
</evidence>
<feature type="site" description="Interaction with DNA substrate" evidence="7">
    <location>
        <position position="363"/>
    </location>
</feature>
<feature type="site" description="Transition state stabilizer" evidence="7">
    <location>
        <position position="257"/>
    </location>
</feature>
<dbReference type="GO" id="GO:0046872">
    <property type="term" value="F:metal ion binding"/>
    <property type="evidence" value="ECO:0007669"/>
    <property type="project" value="UniProtKB-KW"/>
</dbReference>
<protein>
    <submittedName>
        <fullName evidence="10">DNase I-like protein</fullName>
    </submittedName>
</protein>
<dbReference type="InterPro" id="IPR036691">
    <property type="entry name" value="Endo/exonu/phosph_ase_sf"/>
</dbReference>
<dbReference type="PANTHER" id="PTHR22748:SF14">
    <property type="entry name" value="ENDONUCLEASE_EXONUCLEASE_PHOSPHATASE DOMAIN-CONTAINING PROTEIN"/>
    <property type="match status" value="1"/>
</dbReference>
<dbReference type="PANTHER" id="PTHR22748">
    <property type="entry name" value="AP ENDONUCLEASE"/>
    <property type="match status" value="1"/>
</dbReference>
<reference evidence="10" key="1">
    <citation type="journal article" date="2020" name="Stud. Mycol.">
        <title>101 Dothideomycetes genomes: a test case for predicting lifestyles and emergence of pathogens.</title>
        <authorList>
            <person name="Haridas S."/>
            <person name="Albert R."/>
            <person name="Binder M."/>
            <person name="Bloem J."/>
            <person name="Labutti K."/>
            <person name="Salamov A."/>
            <person name="Andreopoulos B."/>
            <person name="Baker S."/>
            <person name="Barry K."/>
            <person name="Bills G."/>
            <person name="Bluhm B."/>
            <person name="Cannon C."/>
            <person name="Castanera R."/>
            <person name="Culley D."/>
            <person name="Daum C."/>
            <person name="Ezra D."/>
            <person name="Gonzalez J."/>
            <person name="Henrissat B."/>
            <person name="Kuo A."/>
            <person name="Liang C."/>
            <person name="Lipzen A."/>
            <person name="Lutzoni F."/>
            <person name="Magnuson J."/>
            <person name="Mondo S."/>
            <person name="Nolan M."/>
            <person name="Ohm R."/>
            <person name="Pangilinan J."/>
            <person name="Park H.-J."/>
            <person name="Ramirez L."/>
            <person name="Alfaro M."/>
            <person name="Sun H."/>
            <person name="Tritt A."/>
            <person name="Yoshinaga Y."/>
            <person name="Zwiers L.-H."/>
            <person name="Turgeon B."/>
            <person name="Goodwin S."/>
            <person name="Spatafora J."/>
            <person name="Crous P."/>
            <person name="Grigoriev I."/>
        </authorList>
    </citation>
    <scope>NUCLEOTIDE SEQUENCE</scope>
    <source>
        <strain evidence="10">CBS 109.77</strain>
    </source>
</reference>
<dbReference type="OrthoDB" id="498125at2759"/>
<evidence type="ECO:0000313" key="10">
    <source>
        <dbReference type="EMBL" id="KAF2789169.1"/>
    </source>
</evidence>
<keyword evidence="2 6" id="KW-0479">Metal-binding</keyword>
<gene>
    <name evidence="10" type="ORF">K505DRAFT_328421</name>
</gene>
<keyword evidence="4 6" id="KW-0460">Magnesium</keyword>
<feature type="active site" description="Proton donor/acceptor" evidence="5">
    <location>
        <position position="255"/>
    </location>
</feature>
<feature type="compositionally biased region" description="Polar residues" evidence="8">
    <location>
        <begin position="9"/>
        <end position="21"/>
    </location>
</feature>
<dbReference type="Gene3D" id="3.60.10.10">
    <property type="entry name" value="Endonuclease/exonuclease/phosphatase"/>
    <property type="match status" value="1"/>
</dbReference>
<dbReference type="GO" id="GO:0008081">
    <property type="term" value="F:phosphoric diester hydrolase activity"/>
    <property type="evidence" value="ECO:0007669"/>
    <property type="project" value="TreeGrafter"/>
</dbReference>
<keyword evidence="6" id="KW-0464">Manganese</keyword>
<dbReference type="GO" id="GO:0005634">
    <property type="term" value="C:nucleus"/>
    <property type="evidence" value="ECO:0007669"/>
    <property type="project" value="TreeGrafter"/>
</dbReference>
<keyword evidence="3" id="KW-0378">Hydrolase</keyword>
<dbReference type="SUPFAM" id="SSF56219">
    <property type="entry name" value="DNase I-like"/>
    <property type="match status" value="1"/>
</dbReference>
<evidence type="ECO:0000256" key="3">
    <source>
        <dbReference type="ARBA" id="ARBA00022801"/>
    </source>
</evidence>
<comment type="cofactor">
    <cofactor evidence="6">
        <name>Mg(2+)</name>
        <dbReference type="ChEBI" id="CHEBI:18420"/>
    </cofactor>
    <cofactor evidence="6">
        <name>Mn(2+)</name>
        <dbReference type="ChEBI" id="CHEBI:29035"/>
    </cofactor>
    <text evidence="6">Probably binds two magnesium or manganese ions per subunit.</text>
</comment>
<dbReference type="EMBL" id="MU002157">
    <property type="protein sequence ID" value="KAF2789169.1"/>
    <property type="molecule type" value="Genomic_DNA"/>
</dbReference>
<comment type="similarity">
    <text evidence="1">Belongs to the DNA repair enzymes AP/ExoA family.</text>
</comment>
<dbReference type="Proteomes" id="UP000799757">
    <property type="component" value="Unassembled WGS sequence"/>
</dbReference>
<dbReference type="PROSITE" id="PS51435">
    <property type="entry name" value="AP_NUCLEASE_F1_4"/>
    <property type="match status" value="1"/>
</dbReference>
<dbReference type="InterPro" id="IPR005135">
    <property type="entry name" value="Endo/exonuclease/phosphatase"/>
</dbReference>
<proteinExistence type="inferred from homology"/>
<feature type="region of interest" description="Disordered" evidence="8">
    <location>
        <begin position="1"/>
        <end position="31"/>
    </location>
</feature>
<dbReference type="InterPro" id="IPR004808">
    <property type="entry name" value="AP_endonuc_1"/>
</dbReference>
<feature type="site" description="Important for catalytic activity" evidence="7">
    <location>
        <position position="332"/>
    </location>
</feature>
<evidence type="ECO:0000256" key="4">
    <source>
        <dbReference type="ARBA" id="ARBA00022842"/>
    </source>
</evidence>
<accession>A0A6A6WYJ4</accession>
<keyword evidence="11" id="KW-1185">Reference proteome</keyword>
<name>A0A6A6WYJ4_9PLEO</name>
<dbReference type="AlphaFoldDB" id="A0A6A6WYJ4"/>
<evidence type="ECO:0000256" key="7">
    <source>
        <dbReference type="PIRSR" id="PIRSR604808-3"/>
    </source>
</evidence>
<dbReference type="GO" id="GO:0006284">
    <property type="term" value="P:base-excision repair"/>
    <property type="evidence" value="ECO:0007669"/>
    <property type="project" value="TreeGrafter"/>
</dbReference>
<evidence type="ECO:0000256" key="2">
    <source>
        <dbReference type="ARBA" id="ARBA00022723"/>
    </source>
</evidence>
<feature type="active site" description="Proton acceptor" evidence="5">
    <location>
        <position position="363"/>
    </location>
</feature>
<feature type="domain" description="Endonuclease/exonuclease/phosphatase" evidence="9">
    <location>
        <begin position="45"/>
        <end position="363"/>
    </location>
</feature>
<evidence type="ECO:0000259" key="9">
    <source>
        <dbReference type="Pfam" id="PF03372"/>
    </source>
</evidence>
<evidence type="ECO:0000313" key="11">
    <source>
        <dbReference type="Proteomes" id="UP000799757"/>
    </source>
</evidence>
<organism evidence="10 11">
    <name type="scientific">Melanomma pulvis-pyrius CBS 109.77</name>
    <dbReference type="NCBI Taxonomy" id="1314802"/>
    <lineage>
        <taxon>Eukaryota</taxon>
        <taxon>Fungi</taxon>
        <taxon>Dikarya</taxon>
        <taxon>Ascomycota</taxon>
        <taxon>Pezizomycotina</taxon>
        <taxon>Dothideomycetes</taxon>
        <taxon>Pleosporomycetidae</taxon>
        <taxon>Pleosporales</taxon>
        <taxon>Melanommataceae</taxon>
        <taxon>Melanomma</taxon>
    </lineage>
</organism>
<feature type="binding site" evidence="6">
    <location>
        <position position="255"/>
    </location>
    <ligand>
        <name>Mg(2+)</name>
        <dbReference type="ChEBI" id="CHEBI:18420"/>
        <label>1</label>
    </ligand>
</feature>
<feature type="binding site" evidence="6">
    <location>
        <position position="362"/>
    </location>
    <ligand>
        <name>Mg(2+)</name>
        <dbReference type="ChEBI" id="CHEBI:18420"/>
        <label>1</label>
    </ligand>
</feature>
<evidence type="ECO:0000256" key="6">
    <source>
        <dbReference type="PIRSR" id="PIRSR604808-2"/>
    </source>
</evidence>
<evidence type="ECO:0000256" key="1">
    <source>
        <dbReference type="ARBA" id="ARBA00007092"/>
    </source>
</evidence>
<feature type="active site" evidence="5">
    <location>
        <position position="204"/>
    </location>
</feature>
<dbReference type="GO" id="GO:0003906">
    <property type="term" value="F:DNA-(apurinic or apyrimidinic site) endonuclease activity"/>
    <property type="evidence" value="ECO:0007669"/>
    <property type="project" value="TreeGrafter"/>
</dbReference>
<sequence>MEMEKETTPPRSTRQKISNQPILAESSYEAPAPPLADPNSMRIFSWNINGIAPFLQKPITSYFTSSKSVSSKGSIPLASLRDFLQRHNWPTMIFLQEIKIASSDSKTQEAVRIAVNTHNTAEKASLDKRGPTYDVFFTLPNDPHNARGLRGNGKVYGVCSIIRSDLSATSRNVKVRTVDWDKEGRVSVIELDSPSFKLALYNIYAVNGTDNPYRDPETGAVLGTRHDRKLAFHRLLMEECKAMEAGGREVLLVGDFNVALDARDGFPKLRTFPQQHVINRNDFLFKFMGQEEAQPKQGFGGLDVWRQMHGDERRYTYFPRNSEWGSSCDRIDYIIAGRGFWEKQLVKACGILDSEEGRGPSDHVPIWIDISSDGKENE</sequence>
<feature type="binding site" evidence="6">
    <location>
        <position position="363"/>
    </location>
    <ligand>
        <name>Mg(2+)</name>
        <dbReference type="ChEBI" id="CHEBI:18420"/>
        <label>1</label>
    </ligand>
</feature>
<feature type="binding site" evidence="6">
    <location>
        <position position="97"/>
    </location>
    <ligand>
        <name>Mg(2+)</name>
        <dbReference type="ChEBI" id="CHEBI:18420"/>
        <label>1</label>
    </ligand>
</feature>
<feature type="binding site" evidence="6">
    <location>
        <position position="47"/>
    </location>
    <ligand>
        <name>Mg(2+)</name>
        <dbReference type="ChEBI" id="CHEBI:18420"/>
        <label>1</label>
    </ligand>
</feature>
<feature type="binding site" evidence="6">
    <location>
        <position position="257"/>
    </location>
    <ligand>
        <name>Mg(2+)</name>
        <dbReference type="ChEBI" id="CHEBI:18420"/>
        <label>1</label>
    </ligand>
</feature>
<dbReference type="GO" id="GO:0008311">
    <property type="term" value="F:double-stranded DNA 3'-5' DNA exonuclease activity"/>
    <property type="evidence" value="ECO:0007669"/>
    <property type="project" value="TreeGrafter"/>
</dbReference>
<evidence type="ECO:0000256" key="8">
    <source>
        <dbReference type="SAM" id="MobiDB-lite"/>
    </source>
</evidence>
<dbReference type="Pfam" id="PF03372">
    <property type="entry name" value="Exo_endo_phos"/>
    <property type="match status" value="1"/>
</dbReference>